<feature type="transmembrane region" description="Helical" evidence="1">
    <location>
        <begin position="29"/>
        <end position="46"/>
    </location>
</feature>
<protein>
    <submittedName>
        <fullName evidence="2">Uncharacterized membrane protein</fullName>
    </submittedName>
</protein>
<name>A0A1H7NGH9_9RHOB</name>
<evidence type="ECO:0000313" key="3">
    <source>
        <dbReference type="Proteomes" id="UP000199582"/>
    </source>
</evidence>
<organism evidence="2 3">
    <name type="scientific">Roseovarius azorensis</name>
    <dbReference type="NCBI Taxonomy" id="1287727"/>
    <lineage>
        <taxon>Bacteria</taxon>
        <taxon>Pseudomonadati</taxon>
        <taxon>Pseudomonadota</taxon>
        <taxon>Alphaproteobacteria</taxon>
        <taxon>Rhodobacterales</taxon>
        <taxon>Roseobacteraceae</taxon>
        <taxon>Roseovarius</taxon>
    </lineage>
</organism>
<dbReference type="Pfam" id="PF10003">
    <property type="entry name" value="DUF2244"/>
    <property type="match status" value="1"/>
</dbReference>
<dbReference type="RefSeq" id="WP_093034656.1">
    <property type="nucleotide sequence ID" value="NZ_FOAG01000004.1"/>
</dbReference>
<dbReference type="STRING" id="1287727.SAMN05443999_104115"/>
<keyword evidence="1" id="KW-1133">Transmembrane helix</keyword>
<keyword evidence="1" id="KW-0812">Transmembrane</keyword>
<proteinExistence type="predicted"/>
<dbReference type="OrthoDB" id="9808190at2"/>
<dbReference type="Proteomes" id="UP000199582">
    <property type="component" value="Unassembled WGS sequence"/>
</dbReference>
<evidence type="ECO:0000313" key="2">
    <source>
        <dbReference type="EMBL" id="SEL22088.1"/>
    </source>
</evidence>
<reference evidence="2 3" key="1">
    <citation type="submission" date="2016-10" db="EMBL/GenBank/DDBJ databases">
        <authorList>
            <person name="de Groot N.N."/>
        </authorList>
    </citation>
    <scope>NUCLEOTIDE SEQUENCE [LARGE SCALE GENOMIC DNA]</scope>
    <source>
        <strain evidence="2 3">DSM 100674</strain>
    </source>
</reference>
<sequence>MPYQWTQPHGPEQDIRLTLWPHRSLPRRGFAAFVLTTFTLITIPLYPLLGTFVLWGVLPFLLMAVGGIWWALEQSYSSARIEEVLTIGPEKLHLRRTNPRGDVQEWSCNRYWASVHVHLDGGPVTYYITINGAGREVEIGAFLSEDERKTLYAELADTLRSPAPPAG</sequence>
<dbReference type="InterPro" id="IPR019253">
    <property type="entry name" value="DUF2244_TM"/>
</dbReference>
<dbReference type="AlphaFoldDB" id="A0A1H7NGH9"/>
<feature type="transmembrane region" description="Helical" evidence="1">
    <location>
        <begin position="52"/>
        <end position="72"/>
    </location>
</feature>
<gene>
    <name evidence="2" type="ORF">SAMN05443999_104115</name>
</gene>
<keyword evidence="3" id="KW-1185">Reference proteome</keyword>
<dbReference type="EMBL" id="FOAG01000004">
    <property type="protein sequence ID" value="SEL22088.1"/>
    <property type="molecule type" value="Genomic_DNA"/>
</dbReference>
<evidence type="ECO:0000256" key="1">
    <source>
        <dbReference type="SAM" id="Phobius"/>
    </source>
</evidence>
<accession>A0A1H7NGH9</accession>
<keyword evidence="1" id="KW-0472">Membrane</keyword>